<keyword evidence="3" id="KW-0804">Transcription</keyword>
<evidence type="ECO:0000259" key="4">
    <source>
        <dbReference type="PROSITE" id="PS50949"/>
    </source>
</evidence>
<sequence length="128" mass="14667">MKIILKNVSDQPLYQQIKTQIKSAILRGELKEGEQLPSIRSLANDLQVSVLTTKRVYDELEKEGFVVTKAGKGSFVAPENLEMLLESKRLMVEKKLSEVWQMSRDLGISKQELHSMMEILFEKEGDEK</sequence>
<organism evidence="5 6">
    <name type="scientific">Evansella caseinilytica</name>
    <dbReference type="NCBI Taxonomy" id="1503961"/>
    <lineage>
        <taxon>Bacteria</taxon>
        <taxon>Bacillati</taxon>
        <taxon>Bacillota</taxon>
        <taxon>Bacilli</taxon>
        <taxon>Bacillales</taxon>
        <taxon>Bacillaceae</taxon>
        <taxon>Evansella</taxon>
    </lineage>
</organism>
<accession>A0A1H3Q7N5</accession>
<keyword evidence="6" id="KW-1185">Reference proteome</keyword>
<evidence type="ECO:0000256" key="3">
    <source>
        <dbReference type="ARBA" id="ARBA00023163"/>
    </source>
</evidence>
<keyword evidence="2" id="KW-0238">DNA-binding</keyword>
<dbReference type="STRING" id="1503961.SAMN05421736_10650"/>
<evidence type="ECO:0000256" key="2">
    <source>
        <dbReference type="ARBA" id="ARBA00023125"/>
    </source>
</evidence>
<proteinExistence type="predicted"/>
<dbReference type="PROSITE" id="PS50949">
    <property type="entry name" value="HTH_GNTR"/>
    <property type="match status" value="1"/>
</dbReference>
<dbReference type="InterPro" id="IPR036388">
    <property type="entry name" value="WH-like_DNA-bd_sf"/>
</dbReference>
<dbReference type="Pfam" id="PF00392">
    <property type="entry name" value="GntR"/>
    <property type="match status" value="1"/>
</dbReference>
<gene>
    <name evidence="5" type="ORF">SAMN05421736_10650</name>
</gene>
<dbReference type="Proteomes" id="UP000198935">
    <property type="component" value="Unassembled WGS sequence"/>
</dbReference>
<dbReference type="GO" id="GO:0003677">
    <property type="term" value="F:DNA binding"/>
    <property type="evidence" value="ECO:0007669"/>
    <property type="project" value="UniProtKB-KW"/>
</dbReference>
<dbReference type="CDD" id="cd07377">
    <property type="entry name" value="WHTH_GntR"/>
    <property type="match status" value="1"/>
</dbReference>
<dbReference type="InterPro" id="IPR000524">
    <property type="entry name" value="Tscrpt_reg_HTH_GntR"/>
</dbReference>
<evidence type="ECO:0000256" key="1">
    <source>
        <dbReference type="ARBA" id="ARBA00023015"/>
    </source>
</evidence>
<dbReference type="EMBL" id="FNPI01000006">
    <property type="protein sequence ID" value="SDZ09397.1"/>
    <property type="molecule type" value="Genomic_DNA"/>
</dbReference>
<evidence type="ECO:0000313" key="6">
    <source>
        <dbReference type="Proteomes" id="UP000198935"/>
    </source>
</evidence>
<keyword evidence="1" id="KW-0805">Transcription regulation</keyword>
<name>A0A1H3Q7N5_9BACI</name>
<dbReference type="PANTHER" id="PTHR38445">
    <property type="entry name" value="HTH-TYPE TRANSCRIPTIONAL REPRESSOR YTRA"/>
    <property type="match status" value="1"/>
</dbReference>
<dbReference type="SMART" id="SM00345">
    <property type="entry name" value="HTH_GNTR"/>
    <property type="match status" value="1"/>
</dbReference>
<evidence type="ECO:0000313" key="5">
    <source>
        <dbReference type="EMBL" id="SDZ09397.1"/>
    </source>
</evidence>
<dbReference type="SUPFAM" id="SSF46785">
    <property type="entry name" value="Winged helix' DNA-binding domain"/>
    <property type="match status" value="1"/>
</dbReference>
<feature type="domain" description="HTH gntR-type" evidence="4">
    <location>
        <begin position="11"/>
        <end position="79"/>
    </location>
</feature>
<dbReference type="GO" id="GO:0003700">
    <property type="term" value="F:DNA-binding transcription factor activity"/>
    <property type="evidence" value="ECO:0007669"/>
    <property type="project" value="InterPro"/>
</dbReference>
<reference evidence="6" key="1">
    <citation type="submission" date="2016-10" db="EMBL/GenBank/DDBJ databases">
        <authorList>
            <person name="Varghese N."/>
            <person name="Submissions S."/>
        </authorList>
    </citation>
    <scope>NUCLEOTIDE SEQUENCE [LARGE SCALE GENOMIC DNA]</scope>
    <source>
        <strain evidence="6">SP</strain>
    </source>
</reference>
<protein>
    <submittedName>
        <fullName evidence="5">GntR family transcriptional regulator</fullName>
    </submittedName>
</protein>
<dbReference type="Gene3D" id="1.10.10.10">
    <property type="entry name" value="Winged helix-like DNA-binding domain superfamily/Winged helix DNA-binding domain"/>
    <property type="match status" value="1"/>
</dbReference>
<dbReference type="OrthoDB" id="9801546at2"/>
<dbReference type="AlphaFoldDB" id="A0A1H3Q7N5"/>
<dbReference type="InterPro" id="IPR036390">
    <property type="entry name" value="WH_DNA-bd_sf"/>
</dbReference>
<dbReference type="PANTHER" id="PTHR38445:SF7">
    <property type="entry name" value="GNTR-FAMILY TRANSCRIPTIONAL REGULATOR"/>
    <property type="match status" value="1"/>
</dbReference>